<protein>
    <recommendedName>
        <fullName evidence="7">UDP-3-O-acylglucosamine N-acyltransferase</fullName>
        <ecNumber evidence="7">2.3.1.191</ecNumber>
    </recommendedName>
</protein>
<dbReference type="InterPro" id="IPR020573">
    <property type="entry name" value="UDP_GlcNAc_AcTrfase_non-rep"/>
</dbReference>
<keyword evidence="5 7" id="KW-0443">Lipid metabolism</keyword>
<dbReference type="InterPro" id="IPR001451">
    <property type="entry name" value="Hexapep"/>
</dbReference>
<dbReference type="Gene3D" id="2.160.10.10">
    <property type="entry name" value="Hexapeptide repeat proteins"/>
    <property type="match status" value="1"/>
</dbReference>
<evidence type="ECO:0000256" key="1">
    <source>
        <dbReference type="ARBA" id="ARBA00022516"/>
    </source>
</evidence>
<comment type="catalytic activity">
    <reaction evidence="7">
        <text>a UDP-3-O-[(3R)-3-hydroxyacyl]-alpha-D-glucosamine + a (3R)-hydroxyacyl-[ACP] = a UDP-2-N,3-O-bis[(3R)-3-hydroxyacyl]-alpha-D-glucosamine + holo-[ACP] + H(+)</text>
        <dbReference type="Rhea" id="RHEA:53836"/>
        <dbReference type="Rhea" id="RHEA-COMP:9685"/>
        <dbReference type="Rhea" id="RHEA-COMP:9945"/>
        <dbReference type="ChEBI" id="CHEBI:15378"/>
        <dbReference type="ChEBI" id="CHEBI:64479"/>
        <dbReference type="ChEBI" id="CHEBI:78827"/>
        <dbReference type="ChEBI" id="CHEBI:137740"/>
        <dbReference type="ChEBI" id="CHEBI:137748"/>
        <dbReference type="EC" id="2.3.1.191"/>
    </reaction>
</comment>
<evidence type="ECO:0000313" key="11">
    <source>
        <dbReference type="Proteomes" id="UP000546464"/>
    </source>
</evidence>
<dbReference type="RefSeq" id="WP_185677098.1">
    <property type="nucleotide sequence ID" value="NZ_JACHVB010000063.1"/>
</dbReference>
<dbReference type="GO" id="GO:0016020">
    <property type="term" value="C:membrane"/>
    <property type="evidence" value="ECO:0007669"/>
    <property type="project" value="GOC"/>
</dbReference>
<organism evidence="10 11">
    <name type="scientific">Ruficoccus amylovorans</name>
    <dbReference type="NCBI Taxonomy" id="1804625"/>
    <lineage>
        <taxon>Bacteria</taxon>
        <taxon>Pseudomonadati</taxon>
        <taxon>Verrucomicrobiota</taxon>
        <taxon>Opitutia</taxon>
        <taxon>Puniceicoccales</taxon>
        <taxon>Cerasicoccaceae</taxon>
        <taxon>Ruficoccus</taxon>
    </lineage>
</organism>
<dbReference type="Pfam" id="PF04613">
    <property type="entry name" value="LpxD"/>
    <property type="match status" value="1"/>
</dbReference>
<keyword evidence="4 7" id="KW-0677">Repeat</keyword>
<dbReference type="InterPro" id="IPR056729">
    <property type="entry name" value="GMPPB_C"/>
</dbReference>
<dbReference type="CDD" id="cd03352">
    <property type="entry name" value="LbH_LpxD"/>
    <property type="match status" value="1"/>
</dbReference>
<keyword evidence="2 7" id="KW-0441">Lipid A biosynthesis</keyword>
<gene>
    <name evidence="7 10" type="primary">lpxD</name>
    <name evidence="10" type="ORF">H5P28_18080</name>
</gene>
<dbReference type="NCBIfam" id="NF002060">
    <property type="entry name" value="PRK00892.1"/>
    <property type="match status" value="1"/>
</dbReference>
<comment type="subunit">
    <text evidence="7">Homotrimer.</text>
</comment>
<dbReference type="AlphaFoldDB" id="A0A842HM59"/>
<evidence type="ECO:0000256" key="2">
    <source>
        <dbReference type="ARBA" id="ARBA00022556"/>
    </source>
</evidence>
<comment type="similarity">
    <text evidence="7">Belongs to the transferase hexapeptide repeat family. LpxD subfamily.</text>
</comment>
<dbReference type="InterPro" id="IPR007691">
    <property type="entry name" value="LpxD"/>
</dbReference>
<keyword evidence="6 7" id="KW-0012">Acyltransferase</keyword>
<evidence type="ECO:0000313" key="10">
    <source>
        <dbReference type="EMBL" id="MBC2596181.1"/>
    </source>
</evidence>
<dbReference type="GO" id="GO:0103118">
    <property type="term" value="F:UDP-3-O-[(3R)-3-hydroxyacyl]-glucosamine N-acyltransferase activity"/>
    <property type="evidence" value="ECO:0007669"/>
    <property type="project" value="UniProtKB-EC"/>
</dbReference>
<dbReference type="PANTHER" id="PTHR43378">
    <property type="entry name" value="UDP-3-O-ACYLGLUCOSAMINE N-ACYLTRANSFERASE"/>
    <property type="match status" value="1"/>
</dbReference>
<dbReference type="UniPathway" id="UPA00973"/>
<feature type="domain" description="UDP-3-O-[3-hydroxymyristoyl] glucosamine N-acyltransferase non-repeat region" evidence="8">
    <location>
        <begin position="27"/>
        <end position="90"/>
    </location>
</feature>
<evidence type="ECO:0000256" key="6">
    <source>
        <dbReference type="ARBA" id="ARBA00023315"/>
    </source>
</evidence>
<name>A0A842HM59_9BACT</name>
<proteinExistence type="inferred from homology"/>
<dbReference type="SUPFAM" id="SSF51161">
    <property type="entry name" value="Trimeric LpxA-like enzymes"/>
    <property type="match status" value="1"/>
</dbReference>
<evidence type="ECO:0000259" key="8">
    <source>
        <dbReference type="Pfam" id="PF04613"/>
    </source>
</evidence>
<dbReference type="GO" id="GO:0009245">
    <property type="term" value="P:lipid A biosynthetic process"/>
    <property type="evidence" value="ECO:0007669"/>
    <property type="project" value="UniProtKB-UniRule"/>
</dbReference>
<evidence type="ECO:0000256" key="7">
    <source>
        <dbReference type="HAMAP-Rule" id="MF_00523"/>
    </source>
</evidence>
<dbReference type="Proteomes" id="UP000546464">
    <property type="component" value="Unassembled WGS sequence"/>
</dbReference>
<dbReference type="Pfam" id="PF00132">
    <property type="entry name" value="Hexapep"/>
    <property type="match status" value="1"/>
</dbReference>
<dbReference type="InterPro" id="IPR011004">
    <property type="entry name" value="Trimer_LpxA-like_sf"/>
</dbReference>
<dbReference type="Gene3D" id="3.40.1390.10">
    <property type="entry name" value="MurE/MurF, N-terminal domain"/>
    <property type="match status" value="1"/>
</dbReference>
<evidence type="ECO:0000256" key="5">
    <source>
        <dbReference type="ARBA" id="ARBA00023098"/>
    </source>
</evidence>
<dbReference type="HAMAP" id="MF_00523">
    <property type="entry name" value="LpxD"/>
    <property type="match status" value="1"/>
</dbReference>
<dbReference type="NCBIfam" id="TIGR01853">
    <property type="entry name" value="lipid_A_lpxD"/>
    <property type="match status" value="1"/>
</dbReference>
<comment type="pathway">
    <text evidence="7">Bacterial outer membrane biogenesis; LPS lipid A biosynthesis.</text>
</comment>
<keyword evidence="11" id="KW-1185">Reference proteome</keyword>
<keyword evidence="3 7" id="KW-0808">Transferase</keyword>
<feature type="domain" description="Mannose-1-phosphate guanyltransferase C-terminal" evidence="9">
    <location>
        <begin position="108"/>
        <end position="187"/>
    </location>
</feature>
<evidence type="ECO:0000256" key="4">
    <source>
        <dbReference type="ARBA" id="ARBA00022737"/>
    </source>
</evidence>
<accession>A0A842HM59</accession>
<dbReference type="Pfam" id="PF25087">
    <property type="entry name" value="GMPPB_C"/>
    <property type="match status" value="1"/>
</dbReference>
<comment type="function">
    <text evidence="7">Catalyzes the N-acylation of UDP-3-O-acylglucosamine using 3-hydroxyacyl-ACP as the acyl donor. Is involved in the biosynthesis of lipid A, a phosphorylated glycolipid that anchors the lipopolysaccharide to the outer membrane of the cell.</text>
</comment>
<comment type="caution">
    <text evidence="10">The sequence shown here is derived from an EMBL/GenBank/DDBJ whole genome shotgun (WGS) entry which is preliminary data.</text>
</comment>
<dbReference type="EMBL" id="JACHVB010000063">
    <property type="protein sequence ID" value="MBC2596181.1"/>
    <property type="molecule type" value="Genomic_DNA"/>
</dbReference>
<dbReference type="GO" id="GO:0016410">
    <property type="term" value="F:N-acyltransferase activity"/>
    <property type="evidence" value="ECO:0007669"/>
    <property type="project" value="InterPro"/>
</dbReference>
<evidence type="ECO:0000259" key="9">
    <source>
        <dbReference type="Pfam" id="PF25087"/>
    </source>
</evidence>
<sequence length="344" mass="35814">MKIAFQMEDITAILQDGVVEGQPGKPITGIASLSKAQPGDLAFLGNRKYTPDVKACQASVILLFHDYEGAPAPGQAFVRLENPSLGLARLCGAIEAMLWPKPNPGVHPTAVIDETAEVDPGAWVGPYCVIGAGAKVGPGSNLESLVTIGREASVGAHCRISAHVSVGDYCQVGDRVRLHPGVVIGSDGFGFETNDGVHEKVPQIGNVVIENDVEIGANAAIDRARFSSTRIGEGSKLDNLVQIAHNVVIGKGCLIVAQAGISGSTTLEDFVIVAGQAGITGHLKLAKGSVIGAQAGLHNDTKPGGYYRGSPANTAALQHRIDILSKRLPELFKRVASLEEKTAG</sequence>
<keyword evidence="1 7" id="KW-0444">Lipid biosynthesis</keyword>
<evidence type="ECO:0000256" key="3">
    <source>
        <dbReference type="ARBA" id="ARBA00022679"/>
    </source>
</evidence>
<feature type="active site" description="Proton acceptor" evidence="7">
    <location>
        <position position="245"/>
    </location>
</feature>
<dbReference type="PANTHER" id="PTHR43378:SF2">
    <property type="entry name" value="UDP-3-O-ACYLGLUCOSAMINE N-ACYLTRANSFERASE 1, MITOCHONDRIAL-RELATED"/>
    <property type="match status" value="1"/>
</dbReference>
<dbReference type="EC" id="2.3.1.191" evidence="7"/>
<reference evidence="10 11" key="1">
    <citation type="submission" date="2020-07" db="EMBL/GenBank/DDBJ databases">
        <authorList>
            <person name="Feng X."/>
        </authorList>
    </citation>
    <scope>NUCLEOTIDE SEQUENCE [LARGE SCALE GENOMIC DNA]</scope>
    <source>
        <strain evidence="10 11">JCM31066</strain>
    </source>
</reference>